<keyword evidence="1" id="KW-0067">ATP-binding</keyword>
<proteinExistence type="predicted"/>
<dbReference type="PANTHER" id="PTHR21621">
    <property type="entry name" value="RIBOSOMAL PROTEIN S6 MODIFICATION PROTEIN"/>
    <property type="match status" value="1"/>
</dbReference>
<dbReference type="InterPro" id="IPR011761">
    <property type="entry name" value="ATP-grasp"/>
</dbReference>
<dbReference type="RefSeq" id="WP_246905091.1">
    <property type="nucleotide sequence ID" value="NZ_JALJRB010000007.1"/>
</dbReference>
<protein>
    <submittedName>
        <fullName evidence="3">ATP-grasp domain-containing protein</fullName>
    </submittedName>
</protein>
<evidence type="ECO:0000313" key="3">
    <source>
        <dbReference type="EMBL" id="MCJ8500507.1"/>
    </source>
</evidence>
<dbReference type="Pfam" id="PF08443">
    <property type="entry name" value="RimK"/>
    <property type="match status" value="1"/>
</dbReference>
<dbReference type="GO" id="GO:0016879">
    <property type="term" value="F:ligase activity, forming carbon-nitrogen bonds"/>
    <property type="evidence" value="ECO:0007669"/>
    <property type="project" value="TreeGrafter"/>
</dbReference>
<dbReference type="GO" id="GO:0005737">
    <property type="term" value="C:cytoplasm"/>
    <property type="evidence" value="ECO:0007669"/>
    <property type="project" value="TreeGrafter"/>
</dbReference>
<evidence type="ECO:0000313" key="4">
    <source>
        <dbReference type="Proteomes" id="UP001165427"/>
    </source>
</evidence>
<keyword evidence="1" id="KW-0547">Nucleotide-binding</keyword>
<dbReference type="SUPFAM" id="SSF56059">
    <property type="entry name" value="Glutathione synthetase ATP-binding domain-like"/>
    <property type="match status" value="1"/>
</dbReference>
<accession>A0AA41R0D3</accession>
<evidence type="ECO:0000259" key="2">
    <source>
        <dbReference type="PROSITE" id="PS50975"/>
    </source>
</evidence>
<dbReference type="AlphaFoldDB" id="A0AA41R0D3"/>
<feature type="domain" description="ATP-grasp" evidence="2">
    <location>
        <begin position="84"/>
        <end position="260"/>
    </location>
</feature>
<dbReference type="PANTHER" id="PTHR21621:SF0">
    <property type="entry name" value="BETA-CITRYLGLUTAMATE SYNTHASE B-RELATED"/>
    <property type="match status" value="1"/>
</dbReference>
<dbReference type="GO" id="GO:0046872">
    <property type="term" value="F:metal ion binding"/>
    <property type="evidence" value="ECO:0007669"/>
    <property type="project" value="InterPro"/>
</dbReference>
<dbReference type="InterPro" id="IPR013815">
    <property type="entry name" value="ATP_grasp_subdomain_1"/>
</dbReference>
<dbReference type="Gene3D" id="3.30.1490.20">
    <property type="entry name" value="ATP-grasp fold, A domain"/>
    <property type="match status" value="1"/>
</dbReference>
<organism evidence="3 4">
    <name type="scientific">Desulfatitalea alkaliphila</name>
    <dbReference type="NCBI Taxonomy" id="2929485"/>
    <lineage>
        <taxon>Bacteria</taxon>
        <taxon>Pseudomonadati</taxon>
        <taxon>Thermodesulfobacteriota</taxon>
        <taxon>Desulfobacteria</taxon>
        <taxon>Desulfobacterales</taxon>
        <taxon>Desulfosarcinaceae</taxon>
        <taxon>Desulfatitalea</taxon>
    </lineage>
</organism>
<dbReference type="Gene3D" id="3.30.470.20">
    <property type="entry name" value="ATP-grasp fold, B domain"/>
    <property type="match status" value="1"/>
</dbReference>
<dbReference type="Proteomes" id="UP001165427">
    <property type="component" value="Unassembled WGS sequence"/>
</dbReference>
<keyword evidence="4" id="KW-1185">Reference proteome</keyword>
<name>A0AA41R0D3_9BACT</name>
<gene>
    <name evidence="3" type="ORF">MRX98_07975</name>
</gene>
<reference evidence="3" key="1">
    <citation type="submission" date="2022-04" db="EMBL/GenBank/DDBJ databases">
        <title>Desulfatitalea alkaliphila sp. nov., a novel anaerobic sulfate-reducing bacterium isolated from terrestrial mud volcano, Taman Peninsula, Russia.</title>
        <authorList>
            <person name="Khomyakova M.A."/>
            <person name="Merkel A.Y."/>
            <person name="Slobodkin A.I."/>
        </authorList>
    </citation>
    <scope>NUCLEOTIDE SEQUENCE</scope>
    <source>
        <strain evidence="3">M08but</strain>
    </source>
</reference>
<dbReference type="PROSITE" id="PS50975">
    <property type="entry name" value="ATP_GRASP"/>
    <property type="match status" value="1"/>
</dbReference>
<dbReference type="EMBL" id="JALJRB010000007">
    <property type="protein sequence ID" value="MCJ8500507.1"/>
    <property type="molecule type" value="Genomic_DNA"/>
</dbReference>
<dbReference type="GO" id="GO:0005524">
    <property type="term" value="F:ATP binding"/>
    <property type="evidence" value="ECO:0007669"/>
    <property type="project" value="UniProtKB-UniRule"/>
</dbReference>
<comment type="caution">
    <text evidence="3">The sequence shown here is derived from an EMBL/GenBank/DDBJ whole genome shotgun (WGS) entry which is preliminary data.</text>
</comment>
<sequence>MTSASLDNPLVALEGRLRHCRNVRTLGVRPNFLDYTPEERRWIREAAKIYYPSPFYAELLDTMGKPTFPSYHTYKFAQDKIKQTALFQMAGIPHPRTRVFYGRRQKARIVDHFSFPFIAKVPRGSALGKGVYLIRSAEDLAAYCQMEGPAYIQAYLPMEKDIRAVVIGGRVVHAYWRVAPVGDHRTNIGCGGDVDFSPVPRGALALAVRTARVCRWDDVGLDIACRRDDFVVLEANMKYGREGFRRAGIDYNRLLEQCIVDGSI</sequence>
<dbReference type="InterPro" id="IPR013651">
    <property type="entry name" value="ATP-grasp_RimK-type"/>
</dbReference>
<evidence type="ECO:0000256" key="1">
    <source>
        <dbReference type="PROSITE-ProRule" id="PRU00409"/>
    </source>
</evidence>